<evidence type="ECO:0000259" key="2">
    <source>
        <dbReference type="Pfam" id="PF14529"/>
    </source>
</evidence>
<accession>A0A409XJ76</accession>
<dbReference type="Proteomes" id="UP000283269">
    <property type="component" value="Unassembled WGS sequence"/>
</dbReference>
<dbReference type="EMBL" id="NHYD01001538">
    <property type="protein sequence ID" value="PPQ90825.1"/>
    <property type="molecule type" value="Genomic_DNA"/>
</dbReference>
<dbReference type="InterPro" id="IPR005135">
    <property type="entry name" value="Endo/exonuclease/phosphatase"/>
</dbReference>
<protein>
    <recommendedName>
        <fullName evidence="2">Endonuclease/exonuclease/phosphatase domain-containing protein</fullName>
    </recommendedName>
</protein>
<proteinExistence type="predicted"/>
<evidence type="ECO:0000313" key="3">
    <source>
        <dbReference type="EMBL" id="PPQ90825.1"/>
    </source>
</evidence>
<name>A0A409XJ76_PSICY</name>
<gene>
    <name evidence="3" type="ORF">CVT25_012159</name>
</gene>
<dbReference type="InParanoid" id="A0A409XJ76"/>
<feature type="region of interest" description="Disordered" evidence="1">
    <location>
        <begin position="202"/>
        <end position="230"/>
    </location>
</feature>
<dbReference type="SUPFAM" id="SSF56219">
    <property type="entry name" value="DNase I-like"/>
    <property type="match status" value="1"/>
</dbReference>
<comment type="caution">
    <text evidence="3">The sequence shown here is derived from an EMBL/GenBank/DDBJ whole genome shotgun (WGS) entry which is preliminary data.</text>
</comment>
<feature type="compositionally biased region" description="Basic and acidic residues" evidence="1">
    <location>
        <begin position="138"/>
        <end position="151"/>
    </location>
</feature>
<sequence>MDDPPSYLSLSYGDPDVVEDSQRIMGALRTIVGYVNSLHINLHSSPIEASLAQAVVDFTRETFNGDLGTTPTLDNILPICAVAELFTAEDDTIRRPKAISQNCPDPLCLSPPAWSDHGGAGDNNIVMTLAEPARSSHRNQDKEKGRADKHASTPAPPQPRPPAKKPVVPNQRPSPVPPSSTHPAHLAPRSYADTACKAAPIKQPALLAAPPSRPPSRKGRKIPDYTAHGPSRRQLLIDVGDHAKDANLTTLFKDLSSDVLSRQGLRVKVLVPSEHDTDILRGMITSHFKVHYKFTPWVGMPTSKLFLQIVDIPRFQGTHYDLDHLTDWDEVASALKALSHLVSISHTVWRSPHRVVPSGYEPVQRALASPSALGAGGGVIPLVAAMWPLLNVRTALVLTSWRSTAPLHLVAKGIQRQTPCRVQRLLGSHALISLAAPTVERITVPMNALACSGVTEPPWRFVRTAPSTSRKSGDDVIGTPLHPAWLPMVRIPKPDSRPRVMAYVSNRLKEFHPLMRHDLIDHCDVLILSLFANGQSYNLMNVYSDETHMAALLLAEEAASLPLFIYMGGDFNIHSQEWDGGHRGHPGVATQLLNTVAELGLQQAPFVNLGPTFYPRIQGFRSTVIDLVFVQLDQTLTAQVTQMHNAMGESDHILLATTLLISADSGATPRRALKADREEQICFVRVIKGEFAMKVDEHAPLNTPDQIDAVAQAIADSFSAAWETCSREVTIMRRSKLWWTDECSVALQAYWEHGLQEDWKLCRKAVKNTKWVFFDSRITEISITNKRTWDLMLWVQQRKLPLCEAIQYQGQPCHALSQLWDALHNTYNSVSDRPFDIDILGSIPDMPVQGWVPFSALEM</sequence>
<dbReference type="STRING" id="93625.A0A409XJ76"/>
<evidence type="ECO:0000256" key="1">
    <source>
        <dbReference type="SAM" id="MobiDB-lite"/>
    </source>
</evidence>
<dbReference type="AlphaFoldDB" id="A0A409XJ76"/>
<organism evidence="3 4">
    <name type="scientific">Psilocybe cyanescens</name>
    <dbReference type="NCBI Taxonomy" id="93625"/>
    <lineage>
        <taxon>Eukaryota</taxon>
        <taxon>Fungi</taxon>
        <taxon>Dikarya</taxon>
        <taxon>Basidiomycota</taxon>
        <taxon>Agaricomycotina</taxon>
        <taxon>Agaricomycetes</taxon>
        <taxon>Agaricomycetidae</taxon>
        <taxon>Agaricales</taxon>
        <taxon>Agaricineae</taxon>
        <taxon>Strophariaceae</taxon>
        <taxon>Psilocybe</taxon>
    </lineage>
</organism>
<dbReference type="InterPro" id="IPR036691">
    <property type="entry name" value="Endo/exonu/phosph_ase_sf"/>
</dbReference>
<feature type="domain" description="Endonuclease/exonuclease/phosphatase" evidence="2">
    <location>
        <begin position="564"/>
        <end position="654"/>
    </location>
</feature>
<reference evidence="3 4" key="1">
    <citation type="journal article" date="2018" name="Evol. Lett.">
        <title>Horizontal gene cluster transfer increased hallucinogenic mushroom diversity.</title>
        <authorList>
            <person name="Reynolds H.T."/>
            <person name="Vijayakumar V."/>
            <person name="Gluck-Thaler E."/>
            <person name="Korotkin H.B."/>
            <person name="Matheny P.B."/>
            <person name="Slot J.C."/>
        </authorList>
    </citation>
    <scope>NUCLEOTIDE SEQUENCE [LARGE SCALE GENOMIC DNA]</scope>
    <source>
        <strain evidence="3 4">2631</strain>
    </source>
</reference>
<dbReference type="Gene3D" id="3.60.10.10">
    <property type="entry name" value="Endonuclease/exonuclease/phosphatase"/>
    <property type="match status" value="1"/>
</dbReference>
<dbReference type="Pfam" id="PF14529">
    <property type="entry name" value="Exo_endo_phos_2"/>
    <property type="match status" value="1"/>
</dbReference>
<dbReference type="OrthoDB" id="412006at2759"/>
<keyword evidence="4" id="KW-1185">Reference proteome</keyword>
<feature type="region of interest" description="Disordered" evidence="1">
    <location>
        <begin position="132"/>
        <end position="186"/>
    </location>
</feature>
<evidence type="ECO:0000313" key="4">
    <source>
        <dbReference type="Proteomes" id="UP000283269"/>
    </source>
</evidence>
<dbReference type="GO" id="GO:0003824">
    <property type="term" value="F:catalytic activity"/>
    <property type="evidence" value="ECO:0007669"/>
    <property type="project" value="InterPro"/>
</dbReference>